<accession>A0A212J162</accession>
<proteinExistence type="predicted"/>
<dbReference type="EMBL" id="FLUM01000001">
    <property type="protein sequence ID" value="SBV93208.1"/>
    <property type="molecule type" value="Genomic_DNA"/>
</dbReference>
<dbReference type="RefSeq" id="WP_296938693.1">
    <property type="nucleotide sequence ID" value="NZ_LT599032.1"/>
</dbReference>
<protein>
    <submittedName>
        <fullName evidence="1">Uncharacterized protein</fullName>
    </submittedName>
</protein>
<organism evidence="1">
    <name type="scientific">uncultured Dysgonomonas sp</name>
    <dbReference type="NCBI Taxonomy" id="206096"/>
    <lineage>
        <taxon>Bacteria</taxon>
        <taxon>Pseudomonadati</taxon>
        <taxon>Bacteroidota</taxon>
        <taxon>Bacteroidia</taxon>
        <taxon>Bacteroidales</taxon>
        <taxon>Dysgonomonadaceae</taxon>
        <taxon>Dysgonomonas</taxon>
        <taxon>environmental samples</taxon>
    </lineage>
</organism>
<gene>
    <name evidence="1" type="ORF">KL86DYS1_10807</name>
</gene>
<sequence length="375" mass="41308">MKHRYILIPIFTILAIGSTKGQIVIGTDKEPEKFCIVEVESKKGGIRLPRIPDTNKNNMITTHSLTSNPESAGLVIYNSTNNIIEFWDGNRWVALSNKISGANGLTDTNGKELWLGGKLDDNTTVQMNNNELKIQHNPAAKFIINDTMVVVNNKIVDIRVAREFMVNDTVISIKGKYVDMRPAILSINNNTFSMNESGRTRMTGTFQYTDGTQDQGHLLTANNKGDAYWGALRPLGTVKSTSINNNKGFASSTVQVSDGMLELPAGQWLIFAKFNSNMNASLTGMYHWILLSSKTPSQSSYTTISRAGANPEKKTAGTGIKSYATPFILHYVNIKEKTQYIIQAGTSNAGNSATVSETWIGNSYFYALRIDIPTD</sequence>
<evidence type="ECO:0000313" key="1">
    <source>
        <dbReference type="EMBL" id="SBV93208.1"/>
    </source>
</evidence>
<reference evidence="1" key="1">
    <citation type="submission" date="2016-04" db="EMBL/GenBank/DDBJ databases">
        <authorList>
            <person name="Evans L.H."/>
            <person name="Alamgir A."/>
            <person name="Owens N."/>
            <person name="Weber N.D."/>
            <person name="Virtaneva K."/>
            <person name="Barbian K."/>
            <person name="Babar A."/>
            <person name="Rosenke K."/>
        </authorList>
    </citation>
    <scope>NUCLEOTIDE SEQUENCE</scope>
    <source>
        <strain evidence="1">86-1</strain>
    </source>
</reference>
<dbReference type="AlphaFoldDB" id="A0A212J162"/>
<name>A0A212J162_9BACT</name>